<dbReference type="Proteomes" id="UP000319103">
    <property type="component" value="Unassembled WGS sequence"/>
</dbReference>
<accession>A0A540WB36</accession>
<comment type="caution">
    <text evidence="2">The sequence shown here is derived from an EMBL/GenBank/DDBJ whole genome shotgun (WGS) entry which is preliminary data.</text>
</comment>
<feature type="chain" id="PRO_5038700056" evidence="1">
    <location>
        <begin position="35"/>
        <end position="195"/>
    </location>
</feature>
<evidence type="ECO:0000313" key="2">
    <source>
        <dbReference type="EMBL" id="TQF06216.1"/>
    </source>
</evidence>
<proteinExistence type="predicted"/>
<gene>
    <name evidence="2" type="ORF">E6W39_33370</name>
</gene>
<keyword evidence="3" id="KW-1185">Reference proteome</keyword>
<organism evidence="2 3">
    <name type="scientific">Kitasatospora acidiphila</name>
    <dbReference type="NCBI Taxonomy" id="2567942"/>
    <lineage>
        <taxon>Bacteria</taxon>
        <taxon>Bacillati</taxon>
        <taxon>Actinomycetota</taxon>
        <taxon>Actinomycetes</taxon>
        <taxon>Kitasatosporales</taxon>
        <taxon>Streptomycetaceae</taxon>
        <taxon>Kitasatospora</taxon>
    </lineage>
</organism>
<name>A0A540WB36_9ACTN</name>
<dbReference type="EMBL" id="VIGB01000003">
    <property type="protein sequence ID" value="TQF06216.1"/>
    <property type="molecule type" value="Genomic_DNA"/>
</dbReference>
<dbReference type="RefSeq" id="WP_141636658.1">
    <property type="nucleotide sequence ID" value="NZ_VIGB01000003.1"/>
</dbReference>
<evidence type="ECO:0000313" key="3">
    <source>
        <dbReference type="Proteomes" id="UP000319103"/>
    </source>
</evidence>
<keyword evidence="1" id="KW-0732">Signal</keyword>
<feature type="signal peptide" evidence="1">
    <location>
        <begin position="1"/>
        <end position="34"/>
    </location>
</feature>
<evidence type="ECO:0000256" key="1">
    <source>
        <dbReference type="SAM" id="SignalP"/>
    </source>
</evidence>
<dbReference type="OrthoDB" id="4350218at2"/>
<protein>
    <submittedName>
        <fullName evidence="2">Uncharacterized protein</fullName>
    </submittedName>
</protein>
<dbReference type="AlphaFoldDB" id="A0A540WB36"/>
<reference evidence="2 3" key="1">
    <citation type="submission" date="2019-06" db="EMBL/GenBank/DDBJ databases">
        <title>Description of Kitasatospora acidophila sp. nov. isolated from pine grove soil, and reclassification of Streptomyces novaecaesareae to Kitasatospora novaeceasareae comb. nov.</title>
        <authorList>
            <person name="Kim M.J."/>
        </authorList>
    </citation>
    <scope>NUCLEOTIDE SEQUENCE [LARGE SCALE GENOMIC DNA]</scope>
    <source>
        <strain evidence="2 3">MMS16-CNU292</strain>
    </source>
</reference>
<sequence>MSHTSQSGPAARSGSWRWLAVAAGCAALVTGTMAAAPSAHLGAAAPGPAAGNGTPTALPAAAAPDAAKAALPLDCGPLPTTVTLSFAADLGDGTPATIAAAHCAAGAGAAPDGVFAITAGPGGTLQVHDVLLDWHQGYTVTRLALRADGTITAQARGYSSADVPRCCPDLGVELDWARHGAGFTRTEHSVPSTTT</sequence>